<feature type="non-terminal residue" evidence="1">
    <location>
        <position position="60"/>
    </location>
</feature>
<proteinExistence type="predicted"/>
<dbReference type="Proteomes" id="UP000824469">
    <property type="component" value="Unassembled WGS sequence"/>
</dbReference>
<dbReference type="EMBL" id="JAHRHJ020000004">
    <property type="protein sequence ID" value="KAH9318516.1"/>
    <property type="molecule type" value="Genomic_DNA"/>
</dbReference>
<protein>
    <submittedName>
        <fullName evidence="1">Uncharacterized protein</fullName>
    </submittedName>
</protein>
<comment type="caution">
    <text evidence="1">The sequence shown here is derived from an EMBL/GenBank/DDBJ whole genome shotgun (WGS) entry which is preliminary data.</text>
</comment>
<name>A0AA38LC57_TAXCH</name>
<feature type="non-terminal residue" evidence="1">
    <location>
        <position position="1"/>
    </location>
</feature>
<reference evidence="1 2" key="1">
    <citation type="journal article" date="2021" name="Nat. Plants">
        <title>The Taxus genome provides insights into paclitaxel biosynthesis.</title>
        <authorList>
            <person name="Xiong X."/>
            <person name="Gou J."/>
            <person name="Liao Q."/>
            <person name="Li Y."/>
            <person name="Zhou Q."/>
            <person name="Bi G."/>
            <person name="Li C."/>
            <person name="Du R."/>
            <person name="Wang X."/>
            <person name="Sun T."/>
            <person name="Guo L."/>
            <person name="Liang H."/>
            <person name="Lu P."/>
            <person name="Wu Y."/>
            <person name="Zhang Z."/>
            <person name="Ro D.K."/>
            <person name="Shang Y."/>
            <person name="Huang S."/>
            <person name="Yan J."/>
        </authorList>
    </citation>
    <scope>NUCLEOTIDE SEQUENCE [LARGE SCALE GENOMIC DNA]</scope>
    <source>
        <strain evidence="1">Ta-2019</strain>
    </source>
</reference>
<keyword evidence="2" id="KW-1185">Reference proteome</keyword>
<organism evidence="1 2">
    <name type="scientific">Taxus chinensis</name>
    <name type="common">Chinese yew</name>
    <name type="synonym">Taxus wallichiana var. chinensis</name>
    <dbReference type="NCBI Taxonomy" id="29808"/>
    <lineage>
        <taxon>Eukaryota</taxon>
        <taxon>Viridiplantae</taxon>
        <taxon>Streptophyta</taxon>
        <taxon>Embryophyta</taxon>
        <taxon>Tracheophyta</taxon>
        <taxon>Spermatophyta</taxon>
        <taxon>Pinopsida</taxon>
        <taxon>Pinidae</taxon>
        <taxon>Conifers II</taxon>
        <taxon>Cupressales</taxon>
        <taxon>Taxaceae</taxon>
        <taxon>Taxus</taxon>
    </lineage>
</organism>
<accession>A0AA38LC57</accession>
<evidence type="ECO:0000313" key="1">
    <source>
        <dbReference type="EMBL" id="KAH9318516.1"/>
    </source>
</evidence>
<gene>
    <name evidence="1" type="ORF">KI387_020285</name>
</gene>
<evidence type="ECO:0000313" key="2">
    <source>
        <dbReference type="Proteomes" id="UP000824469"/>
    </source>
</evidence>
<sequence length="60" mass="6782">FPGHPTESFRVSLRTRGLQPVEATVTEDSKTSTHFPNHGNAERSILVIDNYDSFTYNLCQ</sequence>
<dbReference type="AlphaFoldDB" id="A0AA38LC57"/>